<evidence type="ECO:0000256" key="1">
    <source>
        <dbReference type="SAM" id="MobiDB-lite"/>
    </source>
</evidence>
<protein>
    <submittedName>
        <fullName evidence="2">Uncharacterized protein</fullName>
    </submittedName>
</protein>
<evidence type="ECO:0000313" key="3">
    <source>
        <dbReference type="Proteomes" id="UP000809829"/>
    </source>
</evidence>
<keyword evidence="3" id="KW-1185">Reference proteome</keyword>
<gene>
    <name evidence="2" type="ORF">JOC83_002480</name>
</gene>
<feature type="compositionally biased region" description="Basic and acidic residues" evidence="1">
    <location>
        <begin position="9"/>
        <end position="18"/>
    </location>
</feature>
<feature type="region of interest" description="Disordered" evidence="1">
    <location>
        <begin position="1"/>
        <end position="34"/>
    </location>
</feature>
<name>A0ABS2QVW4_9BACI</name>
<evidence type="ECO:0000313" key="2">
    <source>
        <dbReference type="EMBL" id="MBM7703631.1"/>
    </source>
</evidence>
<sequence>MSLFLGGGGDKEQTEIIDKQFIQSSRDSKNRNVD</sequence>
<dbReference type="Proteomes" id="UP000809829">
    <property type="component" value="Unassembled WGS sequence"/>
</dbReference>
<reference evidence="2 3" key="1">
    <citation type="submission" date="2021-01" db="EMBL/GenBank/DDBJ databases">
        <title>Genomic Encyclopedia of Type Strains, Phase IV (KMG-IV): sequencing the most valuable type-strain genomes for metagenomic binning, comparative biology and taxonomic classification.</title>
        <authorList>
            <person name="Goeker M."/>
        </authorList>
    </citation>
    <scope>NUCLEOTIDE SEQUENCE [LARGE SCALE GENOMIC DNA]</scope>
    <source>
        <strain evidence="2 3">DSM 104297</strain>
    </source>
</reference>
<organism evidence="2 3">
    <name type="scientific">Priestia iocasae</name>
    <dbReference type="NCBI Taxonomy" id="2291674"/>
    <lineage>
        <taxon>Bacteria</taxon>
        <taxon>Bacillati</taxon>
        <taxon>Bacillota</taxon>
        <taxon>Bacilli</taxon>
        <taxon>Bacillales</taxon>
        <taxon>Bacillaceae</taxon>
        <taxon>Priestia</taxon>
    </lineage>
</organism>
<proteinExistence type="predicted"/>
<dbReference type="EMBL" id="JAFBFC010000004">
    <property type="protein sequence ID" value="MBM7703631.1"/>
    <property type="molecule type" value="Genomic_DNA"/>
</dbReference>
<accession>A0ABS2QVW4</accession>
<comment type="caution">
    <text evidence="2">The sequence shown here is derived from an EMBL/GenBank/DDBJ whole genome shotgun (WGS) entry which is preliminary data.</text>
</comment>